<dbReference type="Pfam" id="PF07715">
    <property type="entry name" value="Plug"/>
    <property type="match status" value="1"/>
</dbReference>
<keyword evidence="14" id="KW-1185">Reference proteome</keyword>
<dbReference type="InterPro" id="IPR037066">
    <property type="entry name" value="Plug_dom_sf"/>
</dbReference>
<proteinExistence type="inferred from homology"/>
<dbReference type="Gene3D" id="2.40.170.20">
    <property type="entry name" value="TonB-dependent receptor, beta-barrel domain"/>
    <property type="match status" value="1"/>
</dbReference>
<keyword evidence="6 8" id="KW-0472">Membrane</keyword>
<dbReference type="EMBL" id="CP013344">
    <property type="protein sequence ID" value="AMU89715.1"/>
    <property type="molecule type" value="Genomic_DNA"/>
</dbReference>
<dbReference type="PANTHER" id="PTHR47234">
    <property type="match status" value="1"/>
</dbReference>
<keyword evidence="7 8" id="KW-0998">Cell outer membrane</keyword>
<feature type="domain" description="TonB-dependent receptor plug" evidence="12">
    <location>
        <begin position="66"/>
        <end position="185"/>
    </location>
</feature>
<dbReference type="AlphaFoldDB" id="A0AAC8Z0I0"/>
<keyword evidence="4 8" id="KW-0812">Transmembrane</keyword>
<evidence type="ECO:0008006" key="15">
    <source>
        <dbReference type="Google" id="ProtNLM"/>
    </source>
</evidence>
<evidence type="ECO:0000256" key="8">
    <source>
        <dbReference type="PROSITE-ProRule" id="PRU01360"/>
    </source>
</evidence>
<evidence type="ECO:0000256" key="4">
    <source>
        <dbReference type="ARBA" id="ARBA00022692"/>
    </source>
</evidence>
<reference evidence="13 14" key="2">
    <citation type="journal article" date="2016" name="Genome Announc.">
        <title>Complete Genome Sequence of Sphingopyxis macrogoltabida Strain 203N (NBRC 111659), a Polyethylene Glycol Degrader.</title>
        <authorList>
            <person name="Ohtsubo Y."/>
            <person name="Nonoyama S."/>
            <person name="Nagata Y."/>
            <person name="Numata M."/>
            <person name="Tsuchikane K."/>
            <person name="Hosoyama A."/>
            <person name="Yamazoe A."/>
            <person name="Tsuda M."/>
            <person name="Fujita N."/>
            <person name="Kawai F."/>
        </authorList>
    </citation>
    <scope>NUCLEOTIDE SEQUENCE [LARGE SCALE GENOMIC DNA]</scope>
    <source>
        <strain evidence="13 14">203N</strain>
    </source>
</reference>
<evidence type="ECO:0000256" key="3">
    <source>
        <dbReference type="ARBA" id="ARBA00022452"/>
    </source>
</evidence>
<feature type="domain" description="TonB-dependent receptor-like beta-barrel" evidence="11">
    <location>
        <begin position="438"/>
        <end position="1006"/>
    </location>
</feature>
<sequence length="1049" mass="113668">MFKAHLLRGAAAFAVAISVSQPVFAQDTVDSIACTDANNDGVCDSDATSGDAIVVTGSRIRKSEFNSPDPIQVISPDIGQKQGQNQLADLLQSSPIASGSIQITSSISNGFVTNGGADAQTISLRGLGAERTLVLLNGRRAGPAGVRGAVASFDLNVLPLSIVRQVEILKTGASSIYGSDAVAGVVNILTKDNADGFQVSGFSSVPTRGGGETYDINLTYGKRFDRGHILATVDYFQQGNLRRRDRNFLNCQEEYLTFQDGGRADIVDFRTGRPACNGTIGNLILTNNDFTGPGFSQGLLAPNGQQLFIGQYGSNLSQVGVSYNDFAGLGVYAPANFFGLNFDGPSTGALNQYEPLEQISDVFSKVSRITGYLDASYELTDNIEVYTELLFNNRKSYNNGFQQLNVTQFTGNTDLVPFFCAPAPNGPGNRLQGDNCDFGDAGDPFNSEFGGNFLLRPLVLAKSDFSTDVDYYRGVLGFRGDFGGFLQGWNWDIYGQYSRSDADYTQDVIFQDSLDSQSWRTRSCVGLTTRINGLPCIDIDFTDPRVLRGDFTPQERAFLFGKETGKTIFTQKSIEATFSGNLITLPAGDVGLAFGAQIRRDAINDTPGEFTLAGNAALRTSSGITAGHTVNKEIFGEIQIPLIYDTPLIQRLTLSGAGRYTDVTATRRDGVKDSFSDVTWKAGLDWEVTDWLRFRGTWGTSFRAPALFELFLENQTGFQNQQDIDICIDIEDQLEQGNINQRIYDNCVAAGIPTDFQGATGSATIVSGGGIGVLKPETSTAKTVSVVLTPDLSGLLWSGLRLNLAVDYFDIKIRDEITTLGATSIINGCYNSEFGLDDPLCDLITRETSGPEIYNISQILDTYVNINKQRNKGIDVTLRLDQDLGNLGSLTFTSQMTWQIKDTIGLFDGFIIDDNGEAGDPKWVGDFNLSWEKGPWTVFYGMDVIGGTSNAADLLDTQGSPCRTSIFRPGGLYCQDTRLSPTFYHSASVTREIADKFAITLGVANIFDTAPPRASTVQAGITAIGQAPAFGSQYDYFGRRVFLNLRGNF</sequence>
<evidence type="ECO:0000256" key="9">
    <source>
        <dbReference type="RuleBase" id="RU003357"/>
    </source>
</evidence>
<dbReference type="InterPro" id="IPR012910">
    <property type="entry name" value="Plug_dom"/>
</dbReference>
<evidence type="ECO:0000256" key="2">
    <source>
        <dbReference type="ARBA" id="ARBA00022448"/>
    </source>
</evidence>
<keyword evidence="5 9" id="KW-0798">TonB box</keyword>
<organism evidence="13 14">
    <name type="scientific">Sphingopyxis macrogoltabida</name>
    <name type="common">Sphingomonas macrogoltabidus</name>
    <dbReference type="NCBI Taxonomy" id="33050"/>
    <lineage>
        <taxon>Bacteria</taxon>
        <taxon>Pseudomonadati</taxon>
        <taxon>Pseudomonadota</taxon>
        <taxon>Alphaproteobacteria</taxon>
        <taxon>Sphingomonadales</taxon>
        <taxon>Sphingomonadaceae</taxon>
        <taxon>Sphingopyxis</taxon>
    </lineage>
</organism>
<dbReference type="Proteomes" id="UP000076088">
    <property type="component" value="Chromosome"/>
</dbReference>
<evidence type="ECO:0000313" key="14">
    <source>
        <dbReference type="Proteomes" id="UP000076088"/>
    </source>
</evidence>
<dbReference type="Pfam" id="PF00593">
    <property type="entry name" value="TonB_dep_Rec_b-barrel"/>
    <property type="match status" value="1"/>
</dbReference>
<reference evidence="14" key="1">
    <citation type="submission" date="2015-11" db="EMBL/GenBank/DDBJ databases">
        <title>Complete genome sequence of a polyethylene-glycol degrader Sphingopyxis macrogoltabida 203N (NBRC 111659).</title>
        <authorList>
            <person name="Yoshiyuki O."/>
            <person name="Shouta N."/>
            <person name="Nagata Y."/>
            <person name="Numata M."/>
            <person name="Tsuchikane K."/>
            <person name="Hosoyama A."/>
            <person name="Yamazoe A."/>
            <person name="Tsuda M."/>
            <person name="Fujita N."/>
            <person name="Kawai F."/>
        </authorList>
    </citation>
    <scope>NUCLEOTIDE SEQUENCE [LARGE SCALE GENOMIC DNA]</scope>
    <source>
        <strain evidence="14">203N</strain>
    </source>
</reference>
<dbReference type="PANTHER" id="PTHR47234:SF3">
    <property type="entry name" value="SECRETIN_TONB SHORT N-TERMINAL DOMAIN-CONTAINING PROTEIN"/>
    <property type="match status" value="1"/>
</dbReference>
<dbReference type="RefSeq" id="WP_054726782.1">
    <property type="nucleotide sequence ID" value="NZ_CP009429.1"/>
</dbReference>
<comment type="similarity">
    <text evidence="8 9">Belongs to the TonB-dependent receptor family.</text>
</comment>
<feature type="signal peptide" evidence="10">
    <location>
        <begin position="1"/>
        <end position="25"/>
    </location>
</feature>
<accession>A0AAC8Z0I0</accession>
<dbReference type="InterPro" id="IPR036942">
    <property type="entry name" value="Beta-barrel_TonB_sf"/>
</dbReference>
<evidence type="ECO:0000256" key="6">
    <source>
        <dbReference type="ARBA" id="ARBA00023136"/>
    </source>
</evidence>
<evidence type="ECO:0000256" key="7">
    <source>
        <dbReference type="ARBA" id="ARBA00023237"/>
    </source>
</evidence>
<name>A0AAC8Z0I0_SPHMC</name>
<keyword evidence="10" id="KW-0732">Signal</keyword>
<dbReference type="SUPFAM" id="SSF56935">
    <property type="entry name" value="Porins"/>
    <property type="match status" value="1"/>
</dbReference>
<dbReference type="Gene3D" id="2.170.130.10">
    <property type="entry name" value="TonB-dependent receptor, plug domain"/>
    <property type="match status" value="1"/>
</dbReference>
<protein>
    <recommendedName>
        <fullName evidence="15">TonB-dependent receptor</fullName>
    </recommendedName>
</protein>
<dbReference type="InterPro" id="IPR000531">
    <property type="entry name" value="Beta-barrel_TonB"/>
</dbReference>
<evidence type="ECO:0000256" key="10">
    <source>
        <dbReference type="SAM" id="SignalP"/>
    </source>
</evidence>
<evidence type="ECO:0000313" key="13">
    <source>
        <dbReference type="EMBL" id="AMU89715.1"/>
    </source>
</evidence>
<dbReference type="PROSITE" id="PS52016">
    <property type="entry name" value="TONB_DEPENDENT_REC_3"/>
    <property type="match status" value="1"/>
</dbReference>
<keyword evidence="3 8" id="KW-1134">Transmembrane beta strand</keyword>
<feature type="chain" id="PRO_5042147931" description="TonB-dependent receptor" evidence="10">
    <location>
        <begin position="26"/>
        <end position="1049"/>
    </location>
</feature>
<comment type="subcellular location">
    <subcellularLocation>
        <location evidence="1 8">Cell outer membrane</location>
        <topology evidence="1 8">Multi-pass membrane protein</topology>
    </subcellularLocation>
</comment>
<evidence type="ECO:0000256" key="1">
    <source>
        <dbReference type="ARBA" id="ARBA00004571"/>
    </source>
</evidence>
<evidence type="ECO:0000259" key="11">
    <source>
        <dbReference type="Pfam" id="PF00593"/>
    </source>
</evidence>
<evidence type="ECO:0000259" key="12">
    <source>
        <dbReference type="Pfam" id="PF07715"/>
    </source>
</evidence>
<gene>
    <name evidence="13" type="ORF">ATM17_11800</name>
</gene>
<dbReference type="GO" id="GO:0009279">
    <property type="term" value="C:cell outer membrane"/>
    <property type="evidence" value="ECO:0007669"/>
    <property type="project" value="UniProtKB-SubCell"/>
</dbReference>
<evidence type="ECO:0000256" key="5">
    <source>
        <dbReference type="ARBA" id="ARBA00023077"/>
    </source>
</evidence>
<dbReference type="InterPro" id="IPR039426">
    <property type="entry name" value="TonB-dep_rcpt-like"/>
</dbReference>
<keyword evidence="2 8" id="KW-0813">Transport</keyword>
<dbReference type="KEGG" id="smaz:LH19_08040"/>